<evidence type="ECO:0000313" key="2">
    <source>
        <dbReference type="EMBL" id="MBY8884930.1"/>
    </source>
</evidence>
<comment type="caution">
    <text evidence="2">The sequence shown here is derived from an EMBL/GenBank/DDBJ whole genome shotgun (WGS) entry which is preliminary data.</text>
</comment>
<protein>
    <submittedName>
        <fullName evidence="2">Uncharacterized protein</fullName>
    </submittedName>
</protein>
<keyword evidence="3" id="KW-1185">Reference proteome</keyword>
<organism evidence="2 3">
    <name type="scientific">Streptantibioticus parmotrematis</name>
    <dbReference type="NCBI Taxonomy" id="2873249"/>
    <lineage>
        <taxon>Bacteria</taxon>
        <taxon>Bacillati</taxon>
        <taxon>Actinomycetota</taxon>
        <taxon>Actinomycetes</taxon>
        <taxon>Kitasatosporales</taxon>
        <taxon>Streptomycetaceae</taxon>
        <taxon>Streptantibioticus</taxon>
    </lineage>
</organism>
<reference evidence="2 3" key="1">
    <citation type="submission" date="2021-08" db="EMBL/GenBank/DDBJ databases">
        <title>Streptomyces sp. PTM05 isolated from lichen.</title>
        <authorList>
            <person name="Somphong A."/>
            <person name="Phongsopitanun W."/>
            <person name="Tanasupawat S."/>
        </authorList>
    </citation>
    <scope>NUCLEOTIDE SEQUENCE [LARGE SCALE GENOMIC DNA]</scope>
    <source>
        <strain evidence="2 3">Ptm05</strain>
    </source>
</reference>
<sequence length="89" mass="8987">MATNTLNPIRGSTAISALSAAARAEGGPSAPATPSADRGDHPRHVLGSALRAVGVFVDTAFRVVVLGTDGTKQPDLSRIPRQGARSGLA</sequence>
<dbReference type="EMBL" id="JAINVZ010000004">
    <property type="protein sequence ID" value="MBY8884930.1"/>
    <property type="molecule type" value="Genomic_DNA"/>
</dbReference>
<dbReference type="Proteomes" id="UP001198565">
    <property type="component" value="Unassembled WGS sequence"/>
</dbReference>
<dbReference type="RefSeq" id="WP_222976157.1">
    <property type="nucleotide sequence ID" value="NZ_JAINVZ010000004.1"/>
</dbReference>
<proteinExistence type="predicted"/>
<feature type="region of interest" description="Disordered" evidence="1">
    <location>
        <begin position="70"/>
        <end position="89"/>
    </location>
</feature>
<evidence type="ECO:0000256" key="1">
    <source>
        <dbReference type="SAM" id="MobiDB-lite"/>
    </source>
</evidence>
<evidence type="ECO:0000313" key="3">
    <source>
        <dbReference type="Proteomes" id="UP001198565"/>
    </source>
</evidence>
<name>A0ABS7QP27_9ACTN</name>
<feature type="region of interest" description="Disordered" evidence="1">
    <location>
        <begin position="20"/>
        <end position="43"/>
    </location>
</feature>
<gene>
    <name evidence="2" type="ORF">K7472_08725</name>
</gene>
<accession>A0ABS7QP27</accession>